<dbReference type="HOGENOM" id="CLU_039093_0_0_1"/>
<dbReference type="EMBL" id="HE650832">
    <property type="protein sequence ID" value="CCF60747.1"/>
    <property type="molecule type" value="Genomic_DNA"/>
</dbReference>
<dbReference type="PANTHER" id="PTHR10963:SF69">
    <property type="entry name" value="GLYCOSIDASE CRR1-RELATED"/>
    <property type="match status" value="1"/>
</dbReference>
<dbReference type="GO" id="GO:0005619">
    <property type="term" value="C:ascospore wall"/>
    <property type="evidence" value="ECO:0007669"/>
    <property type="project" value="EnsemblFungi"/>
</dbReference>
<dbReference type="Gene3D" id="2.60.120.200">
    <property type="match status" value="1"/>
</dbReference>
<dbReference type="GO" id="GO:0005975">
    <property type="term" value="P:carbohydrate metabolic process"/>
    <property type="evidence" value="ECO:0007669"/>
    <property type="project" value="InterPro"/>
</dbReference>
<dbReference type="OrthoDB" id="4781at2759"/>
<dbReference type="PANTHER" id="PTHR10963">
    <property type="entry name" value="GLYCOSYL HYDROLASE-RELATED"/>
    <property type="match status" value="1"/>
</dbReference>
<dbReference type="GO" id="GO:0004553">
    <property type="term" value="F:hydrolase activity, hydrolyzing O-glycosyl compounds"/>
    <property type="evidence" value="ECO:0007669"/>
    <property type="project" value="InterPro"/>
</dbReference>
<evidence type="ECO:0000259" key="2">
    <source>
        <dbReference type="PROSITE" id="PS51762"/>
    </source>
</evidence>
<dbReference type="InterPro" id="IPR000757">
    <property type="entry name" value="Beta-glucanase-like"/>
</dbReference>
<sequence length="444" mass="50771">MLKLIFILSLWCAKFSKAELYKPDQPLKCSQASHCPREWPCCSPYGECGSGPVCVGGCNPKFSFSPRSCIPMPLLTYPFEVVQHGKEPIYEAEEDDDEETFSSFDGEHMEKNNNQFGMATSERYAMDNDINFDEPHSNNKMTDMKLNAARFIHHSNFLVTPSNTVAETMVDKFDFTYSGHANVDDTTKDILLTMPKRTTGTLIASTKEFLYGKIGLNMKTARSQGVVTAIVIISQVGDEIDYEFLGGDLFNVQTNYYYQGELDYTKMVHLPLTGNTFDNYHRYEIDWDEEKISWIIDGEIRRTLFKKDTWDGQRYRYPQTPSRLEVAVWPGGADTNHPGTIQWAGGLIDWENSPDILEKGQFYAQINEIKITPHQNKYFDTIMSVLETCVGNPDQVVIKDFQKLTVGYDEKKGPQFNEDSLSWYCDIIPKVDNWRDSGETILEV</sequence>
<dbReference type="FunCoup" id="H2B297">
    <property type="interactions" value="757"/>
</dbReference>
<accession>H2B297</accession>
<dbReference type="KEGG" id="kaf:KAFR_0L01380"/>
<feature type="chain" id="PRO_5003559816" description="GH16 domain-containing protein" evidence="1">
    <location>
        <begin position="19"/>
        <end position="444"/>
    </location>
</feature>
<dbReference type="SUPFAM" id="SSF49899">
    <property type="entry name" value="Concanavalin A-like lectins/glucanases"/>
    <property type="match status" value="1"/>
</dbReference>
<dbReference type="InterPro" id="IPR050546">
    <property type="entry name" value="Glycosyl_Hydrlase_16"/>
</dbReference>
<gene>
    <name evidence="3" type="primary">KAFR0L01380</name>
    <name evidence="3" type="ORF">KAFR_0L01380</name>
</gene>
<protein>
    <recommendedName>
        <fullName evidence="2">GH16 domain-containing protein</fullName>
    </recommendedName>
</protein>
<feature type="signal peptide" evidence="1">
    <location>
        <begin position="1"/>
        <end position="18"/>
    </location>
</feature>
<keyword evidence="4" id="KW-1185">Reference proteome</keyword>
<dbReference type="CDD" id="cd06923">
    <property type="entry name" value="ChtBD1_GH16"/>
    <property type="match status" value="1"/>
</dbReference>
<dbReference type="CDD" id="cd02183">
    <property type="entry name" value="GH16_fungal_CRH1_transglycosylase"/>
    <property type="match status" value="1"/>
</dbReference>
<proteinExistence type="predicted"/>
<dbReference type="InterPro" id="IPR013320">
    <property type="entry name" value="ConA-like_dom_sf"/>
</dbReference>
<dbReference type="Proteomes" id="UP000005220">
    <property type="component" value="Chromosome 12"/>
</dbReference>
<name>H2B297_KAZAF</name>
<dbReference type="RefSeq" id="XP_003959882.1">
    <property type="nucleotide sequence ID" value="XM_003959833.1"/>
</dbReference>
<dbReference type="eggNOG" id="ENOG502QVQI">
    <property type="taxonomic scope" value="Eukaryota"/>
</dbReference>
<dbReference type="InParanoid" id="H2B297"/>
<keyword evidence="1" id="KW-0732">Signal</keyword>
<dbReference type="Pfam" id="PF00722">
    <property type="entry name" value="Glyco_hydro_16"/>
    <property type="match status" value="1"/>
</dbReference>
<dbReference type="GeneID" id="13886955"/>
<feature type="domain" description="GH16" evidence="2">
    <location>
        <begin position="153"/>
        <end position="359"/>
    </location>
</feature>
<evidence type="ECO:0000313" key="4">
    <source>
        <dbReference type="Proteomes" id="UP000005220"/>
    </source>
</evidence>
<dbReference type="GO" id="GO:0030476">
    <property type="term" value="P:ascospore wall assembly"/>
    <property type="evidence" value="ECO:0007669"/>
    <property type="project" value="EnsemblFungi"/>
</dbReference>
<dbReference type="STRING" id="1071382.H2B297"/>
<dbReference type="AlphaFoldDB" id="H2B297"/>
<evidence type="ECO:0000313" key="3">
    <source>
        <dbReference type="EMBL" id="CCF60747.1"/>
    </source>
</evidence>
<dbReference type="PROSITE" id="PS51762">
    <property type="entry name" value="GH16_2"/>
    <property type="match status" value="1"/>
</dbReference>
<dbReference type="GO" id="GO:0016757">
    <property type="term" value="F:glycosyltransferase activity"/>
    <property type="evidence" value="ECO:0007669"/>
    <property type="project" value="TreeGrafter"/>
</dbReference>
<reference evidence="3 4" key="1">
    <citation type="journal article" date="2011" name="Proc. Natl. Acad. Sci. U.S.A.">
        <title>Evolutionary erosion of yeast sex chromosomes by mating-type switching accidents.</title>
        <authorList>
            <person name="Gordon J.L."/>
            <person name="Armisen D."/>
            <person name="Proux-Wera E."/>
            <person name="Oheigeartaigh S.S."/>
            <person name="Byrne K.P."/>
            <person name="Wolfe K.H."/>
        </authorList>
    </citation>
    <scope>NUCLEOTIDE SEQUENCE [LARGE SCALE GENOMIC DNA]</scope>
    <source>
        <strain evidence="4">ATCC 22294 / BCRC 22015 / CBS 2517 / CECT 1963 / NBRC 1671 / NRRL Y-8276</strain>
    </source>
</reference>
<organism evidence="3 4">
    <name type="scientific">Kazachstania africana (strain ATCC 22294 / BCRC 22015 / CBS 2517 / CECT 1963 / NBRC 1671 / NRRL Y-8276)</name>
    <name type="common">Yeast</name>
    <name type="synonym">Kluyveromyces africanus</name>
    <dbReference type="NCBI Taxonomy" id="1071382"/>
    <lineage>
        <taxon>Eukaryota</taxon>
        <taxon>Fungi</taxon>
        <taxon>Dikarya</taxon>
        <taxon>Ascomycota</taxon>
        <taxon>Saccharomycotina</taxon>
        <taxon>Saccharomycetes</taxon>
        <taxon>Saccharomycetales</taxon>
        <taxon>Saccharomycetaceae</taxon>
        <taxon>Kazachstania</taxon>
    </lineage>
</organism>
<evidence type="ECO:0000256" key="1">
    <source>
        <dbReference type="SAM" id="SignalP"/>
    </source>
</evidence>